<evidence type="ECO:0008006" key="4">
    <source>
        <dbReference type="Google" id="ProtNLM"/>
    </source>
</evidence>
<feature type="compositionally biased region" description="Low complexity" evidence="1">
    <location>
        <begin position="1125"/>
        <end position="1146"/>
    </location>
</feature>
<keyword evidence="3" id="KW-1185">Reference proteome</keyword>
<dbReference type="Pfam" id="PF01501">
    <property type="entry name" value="Glyco_transf_8"/>
    <property type="match status" value="1"/>
</dbReference>
<feature type="compositionally biased region" description="Low complexity" evidence="1">
    <location>
        <begin position="894"/>
        <end position="914"/>
    </location>
</feature>
<dbReference type="Proteomes" id="UP000559256">
    <property type="component" value="Unassembled WGS sequence"/>
</dbReference>
<dbReference type="OrthoDB" id="2014201at2759"/>
<dbReference type="Gene3D" id="3.90.550.10">
    <property type="entry name" value="Spore Coat Polysaccharide Biosynthesis Protein SpsA, Chain A"/>
    <property type="match status" value="2"/>
</dbReference>
<feature type="compositionally biased region" description="Low complexity" evidence="1">
    <location>
        <begin position="996"/>
        <end position="1014"/>
    </location>
</feature>
<sequence length="1208" mass="131467">MASAYAFVTLITSDHYLPGALALAAALRDVHPFPAVPPEVDFQTVCLVSPESVDVSSIKLLRKAFDVVIGVELITQENDKGLQLLGMPRFSPLQTLSFDASFYRLLPWPRAISFLLFIPYFKRVSGHMTLPMELGPILIVLPHIPGRPDLNTVLTKLHVFRLTQYSKVIFLDADVLPIRPLSHLFSTPHEFSAAPDVGWPDIFNSGVLVLSPGEEKFSELQQLMKTKGSWDGGDQGLLNEWRGHNWNRLSFTYNTTPTAAYTYAPAYERFGSLISAIHFIGPNKPWKSIPYRAPFASQSSQQSSSPSESQQAYDYNSLLDRWFNVYDKHYRSQSIIPDNEFEVRRYVSAWDEQSGIGAELLASAPAVGPLGGSGSLGLEDLRCLAIEGMNSTGLQPHDQVSGEGEYRSLPLEGRVDLMRPPPPPKQPDSEDILVESSQRRTPGPNSVPPSPLLHSVPLPPSRRPSDTQGGPIEPSRPHYPTSSIIISKAISSSSSSKALSLLTMNATIISLANITKVMAGNITKHRVGNITKVMAGNITNYRAGNITKHRVGNITKHRVGSITKLMVDNIMKVMVANVPKVMVANIPKVMVANIPKVMVANIPKVMVDNITKVAVANIMSPNQGIHTSHDDSHQPQHFENGQRQPEIHRRKEPPRPPSPPKMLWNPAIEPPPTTTPAPDAFPLTRISQMFGINNPAGLTIRFSNSEFLQLSLAHSFNHRLLPRYQSLCFSKAITVSKVKTVFPWEGKPRQRPGRAFPASDQPPPQLFASAVEEAPPIPLPEPAPVPQPISPPPRAQVPAPIHGLPSNLAFANAWDTVPSIQRYASRLVKPPAPPAASPAAFDLVDYRRNRKMSWGERMERSSGDGDDEDNTDDDDEPVAGSFRNVEDSDNETGSPVSTSRTRTPTPRSRNSSISASYTFKGKKKEYRVRGVQTTPREMRSLGIQVSVDLPIKVPPRPSQASPQQEPISPRTRKVSLTLQQGNGKRWTPSLESIALPPVVSTGTGVGTGSPTKGTRSPPTPTQQQQQMLRSPREFEFPDAPALAVPLVVRPVAKTQTQITLSSPPPSSTSPPVIGTGTTPNANAIVNVQAPQQQPVPLTTIVTTGGTATRASVGSPRSSGIVRQASDSSSSVSLPSSTEPVSPSEGPIGVSSINGVDASLTPASPPPRKPVRVFDPARGVDVFKRGSEEVLARFLRMSASSWDEDSVQR</sequence>
<comment type="caution">
    <text evidence="2">The sequence shown here is derived from an EMBL/GenBank/DDBJ whole genome shotgun (WGS) entry which is preliminary data.</text>
</comment>
<name>A0A8H5GPK6_9AGAR</name>
<organism evidence="2 3">
    <name type="scientific">Tetrapyrgos nigripes</name>
    <dbReference type="NCBI Taxonomy" id="182062"/>
    <lineage>
        <taxon>Eukaryota</taxon>
        <taxon>Fungi</taxon>
        <taxon>Dikarya</taxon>
        <taxon>Basidiomycota</taxon>
        <taxon>Agaricomycotina</taxon>
        <taxon>Agaricomycetes</taxon>
        <taxon>Agaricomycetidae</taxon>
        <taxon>Agaricales</taxon>
        <taxon>Marasmiineae</taxon>
        <taxon>Marasmiaceae</taxon>
        <taxon>Tetrapyrgos</taxon>
    </lineage>
</organism>
<dbReference type="InterPro" id="IPR050587">
    <property type="entry name" value="GNT1/Glycosyltrans_8"/>
</dbReference>
<evidence type="ECO:0000313" key="3">
    <source>
        <dbReference type="Proteomes" id="UP000559256"/>
    </source>
</evidence>
<feature type="compositionally biased region" description="Low complexity" evidence="1">
    <location>
        <begin position="1069"/>
        <end position="1080"/>
    </location>
</feature>
<protein>
    <recommendedName>
        <fullName evidence="4">Glycogenin</fullName>
    </recommendedName>
</protein>
<feature type="compositionally biased region" description="Polar residues" evidence="1">
    <location>
        <begin position="435"/>
        <end position="444"/>
    </location>
</feature>
<dbReference type="InterPro" id="IPR029044">
    <property type="entry name" value="Nucleotide-diphossugar_trans"/>
</dbReference>
<reference evidence="2 3" key="1">
    <citation type="journal article" date="2020" name="ISME J.">
        <title>Uncovering the hidden diversity of litter-decomposition mechanisms in mushroom-forming fungi.</title>
        <authorList>
            <person name="Floudas D."/>
            <person name="Bentzer J."/>
            <person name="Ahren D."/>
            <person name="Johansson T."/>
            <person name="Persson P."/>
            <person name="Tunlid A."/>
        </authorList>
    </citation>
    <scope>NUCLEOTIDE SEQUENCE [LARGE SCALE GENOMIC DNA]</scope>
    <source>
        <strain evidence="2 3">CBS 291.85</strain>
    </source>
</reference>
<feature type="region of interest" description="Disordered" evidence="1">
    <location>
        <begin position="1106"/>
        <end position="1173"/>
    </location>
</feature>
<dbReference type="PANTHER" id="PTHR11183">
    <property type="entry name" value="GLYCOGENIN SUBFAMILY MEMBER"/>
    <property type="match status" value="1"/>
</dbReference>
<accession>A0A8H5GPK6</accession>
<dbReference type="EMBL" id="JAACJM010000015">
    <property type="protein sequence ID" value="KAF5368445.1"/>
    <property type="molecule type" value="Genomic_DNA"/>
</dbReference>
<feature type="compositionally biased region" description="Acidic residues" evidence="1">
    <location>
        <begin position="864"/>
        <end position="877"/>
    </location>
</feature>
<feature type="region of interest" description="Disordered" evidence="1">
    <location>
        <begin position="1055"/>
        <end position="1080"/>
    </location>
</feature>
<feature type="compositionally biased region" description="Basic and acidic residues" evidence="1">
    <location>
        <begin position="854"/>
        <end position="863"/>
    </location>
</feature>
<feature type="region of interest" description="Disordered" evidence="1">
    <location>
        <begin position="854"/>
        <end position="1034"/>
    </location>
</feature>
<feature type="compositionally biased region" description="Basic and acidic residues" evidence="1">
    <location>
        <begin position="627"/>
        <end position="636"/>
    </location>
</feature>
<dbReference type="InterPro" id="IPR002495">
    <property type="entry name" value="Glyco_trans_8"/>
</dbReference>
<feature type="region of interest" description="Disordered" evidence="1">
    <location>
        <begin position="622"/>
        <end position="677"/>
    </location>
</feature>
<dbReference type="GO" id="GO:0016757">
    <property type="term" value="F:glycosyltransferase activity"/>
    <property type="evidence" value="ECO:0007669"/>
    <property type="project" value="InterPro"/>
</dbReference>
<dbReference type="AlphaFoldDB" id="A0A8H5GPK6"/>
<dbReference type="SUPFAM" id="SSF53448">
    <property type="entry name" value="Nucleotide-diphospho-sugar transferases"/>
    <property type="match status" value="1"/>
</dbReference>
<gene>
    <name evidence="2" type="ORF">D9758_002278</name>
</gene>
<proteinExistence type="predicted"/>
<evidence type="ECO:0000256" key="1">
    <source>
        <dbReference type="SAM" id="MobiDB-lite"/>
    </source>
</evidence>
<feature type="compositionally biased region" description="Pro residues" evidence="1">
    <location>
        <begin position="777"/>
        <end position="795"/>
    </location>
</feature>
<feature type="region of interest" description="Disordered" evidence="1">
    <location>
        <begin position="777"/>
        <end position="800"/>
    </location>
</feature>
<feature type="region of interest" description="Disordered" evidence="1">
    <location>
        <begin position="414"/>
        <end position="480"/>
    </location>
</feature>
<dbReference type="CDD" id="cd02537">
    <property type="entry name" value="GT8_Glycogenin"/>
    <property type="match status" value="1"/>
</dbReference>
<evidence type="ECO:0000313" key="2">
    <source>
        <dbReference type="EMBL" id="KAF5368445.1"/>
    </source>
</evidence>
<feature type="compositionally biased region" description="Pro residues" evidence="1">
    <location>
        <begin position="445"/>
        <end position="462"/>
    </location>
</feature>